<dbReference type="EMBL" id="JAUIZM010000012">
    <property type="protein sequence ID" value="KAK1353712.1"/>
    <property type="molecule type" value="Genomic_DNA"/>
</dbReference>
<reference evidence="1" key="2">
    <citation type="submission" date="2023-05" db="EMBL/GenBank/DDBJ databases">
        <authorList>
            <person name="Schelkunov M.I."/>
        </authorList>
    </citation>
    <scope>NUCLEOTIDE SEQUENCE</scope>
    <source>
        <strain evidence="1">Hsosn_3</strain>
        <tissue evidence="1">Leaf</tissue>
    </source>
</reference>
<evidence type="ECO:0000313" key="2">
    <source>
        <dbReference type="Proteomes" id="UP001237642"/>
    </source>
</evidence>
<sequence length="129" mass="15023">MTKTHQSEDFKRTMGLYLEDVNNSGIMMAMGYGCRDEYYNITFKASIPSENMVIFQTKACFILHRPYQIAEIKFVREFNSKGREYESIVFGKDPEKLPFISLSWLLRSITFTSYLVAALPWSRMTCMAV</sequence>
<dbReference type="AlphaFoldDB" id="A0AAD8GST9"/>
<organism evidence="1 2">
    <name type="scientific">Heracleum sosnowskyi</name>
    <dbReference type="NCBI Taxonomy" id="360622"/>
    <lineage>
        <taxon>Eukaryota</taxon>
        <taxon>Viridiplantae</taxon>
        <taxon>Streptophyta</taxon>
        <taxon>Embryophyta</taxon>
        <taxon>Tracheophyta</taxon>
        <taxon>Spermatophyta</taxon>
        <taxon>Magnoliopsida</taxon>
        <taxon>eudicotyledons</taxon>
        <taxon>Gunneridae</taxon>
        <taxon>Pentapetalae</taxon>
        <taxon>asterids</taxon>
        <taxon>campanulids</taxon>
        <taxon>Apiales</taxon>
        <taxon>Apiaceae</taxon>
        <taxon>Apioideae</taxon>
        <taxon>apioid superclade</taxon>
        <taxon>Tordylieae</taxon>
        <taxon>Tordyliinae</taxon>
        <taxon>Heracleum</taxon>
    </lineage>
</organism>
<protein>
    <submittedName>
        <fullName evidence="1">Uncharacterized protein</fullName>
    </submittedName>
</protein>
<dbReference type="PROSITE" id="PS51257">
    <property type="entry name" value="PROKAR_LIPOPROTEIN"/>
    <property type="match status" value="1"/>
</dbReference>
<gene>
    <name evidence="1" type="ORF">POM88_052077</name>
</gene>
<reference evidence="1" key="1">
    <citation type="submission" date="2023-02" db="EMBL/GenBank/DDBJ databases">
        <title>Genome of toxic invasive species Heracleum sosnowskyi carries increased number of genes despite the absence of recent whole-genome duplications.</title>
        <authorList>
            <person name="Schelkunov M."/>
            <person name="Shtratnikova V."/>
            <person name="Makarenko M."/>
            <person name="Klepikova A."/>
            <person name="Omelchenko D."/>
            <person name="Novikova G."/>
            <person name="Obukhova E."/>
            <person name="Bogdanov V."/>
            <person name="Penin A."/>
            <person name="Logacheva M."/>
        </authorList>
    </citation>
    <scope>NUCLEOTIDE SEQUENCE</scope>
    <source>
        <strain evidence="1">Hsosn_3</strain>
        <tissue evidence="1">Leaf</tissue>
    </source>
</reference>
<keyword evidence="2" id="KW-1185">Reference proteome</keyword>
<dbReference type="Proteomes" id="UP001237642">
    <property type="component" value="Unassembled WGS sequence"/>
</dbReference>
<evidence type="ECO:0000313" key="1">
    <source>
        <dbReference type="EMBL" id="KAK1353712.1"/>
    </source>
</evidence>
<comment type="caution">
    <text evidence="1">The sequence shown here is derived from an EMBL/GenBank/DDBJ whole genome shotgun (WGS) entry which is preliminary data.</text>
</comment>
<accession>A0AAD8GST9</accession>
<name>A0AAD8GST9_9APIA</name>
<proteinExistence type="predicted"/>